<dbReference type="InterPro" id="IPR015915">
    <property type="entry name" value="Kelch-typ_b-propeller"/>
</dbReference>
<keyword evidence="3" id="KW-1185">Reference proteome</keyword>
<evidence type="ECO:0000313" key="3">
    <source>
        <dbReference type="Proteomes" id="UP001497457"/>
    </source>
</evidence>
<dbReference type="CDD" id="cd22157">
    <property type="entry name" value="F-box_AtFBW1-like"/>
    <property type="match status" value="1"/>
</dbReference>
<sequence length="335" mass="38514">MEDATERPPEAYLPDDLIVEILSRLPAKSLCRFLCVSKSWHALVSDRGRRACFFFLRRRDGIRSQGFVTAKGDDGLPLVDSALSFLPASTCSKISLLDSCNSSCSASHRRSLPIEEEEQMYNYFVNAVEIYSSETGTWTRKLTQWPTHRWLYMYGHKTYFNGFLHLTMCHPDVIAMVDTKGQAWRTITLPSNGFDRVGFVGHSQGHLVYVDVRIKRVPALAIYVLEDHSRDRWTLRHKVIKRAVLFGIGKFPYCFDGNPVVAFHPTCDVFFFYDQKGKRLMSYDMKAKRVHVIRALEDVAFVHVDEFYPFFYLYVPLYSGKLDHQMSSSGTNLTG</sequence>
<gene>
    <name evidence="2" type="ORF">URODEC1_LOCUS111405</name>
</gene>
<reference evidence="3" key="1">
    <citation type="submission" date="2024-06" db="EMBL/GenBank/DDBJ databases">
        <authorList>
            <person name="Ryan C."/>
        </authorList>
    </citation>
    <scope>NUCLEOTIDE SEQUENCE [LARGE SCALE GENOMIC DNA]</scope>
</reference>
<dbReference type="PANTHER" id="PTHR35546:SF80">
    <property type="entry name" value="F-BOX DOMAIN CONTAINING PROTEIN EXPRESSED"/>
    <property type="match status" value="1"/>
</dbReference>
<dbReference type="InterPro" id="IPR055290">
    <property type="entry name" value="At3g26010-like"/>
</dbReference>
<dbReference type="Pfam" id="PF00646">
    <property type="entry name" value="F-box"/>
    <property type="match status" value="1"/>
</dbReference>
<evidence type="ECO:0000313" key="2">
    <source>
        <dbReference type="EMBL" id="CAL5086088.1"/>
    </source>
</evidence>
<dbReference type="InterPro" id="IPR056592">
    <property type="entry name" value="Beta-prop_At3g26010-like"/>
</dbReference>
<dbReference type="InterPro" id="IPR036047">
    <property type="entry name" value="F-box-like_dom_sf"/>
</dbReference>
<feature type="domain" description="F-box" evidence="1">
    <location>
        <begin position="7"/>
        <end position="58"/>
    </location>
</feature>
<organism evidence="2 3">
    <name type="scientific">Urochloa decumbens</name>
    <dbReference type="NCBI Taxonomy" id="240449"/>
    <lineage>
        <taxon>Eukaryota</taxon>
        <taxon>Viridiplantae</taxon>
        <taxon>Streptophyta</taxon>
        <taxon>Embryophyta</taxon>
        <taxon>Tracheophyta</taxon>
        <taxon>Spermatophyta</taxon>
        <taxon>Magnoliopsida</taxon>
        <taxon>Liliopsida</taxon>
        <taxon>Poales</taxon>
        <taxon>Poaceae</taxon>
        <taxon>PACMAD clade</taxon>
        <taxon>Panicoideae</taxon>
        <taxon>Panicodae</taxon>
        <taxon>Paniceae</taxon>
        <taxon>Melinidinae</taxon>
        <taxon>Urochloa</taxon>
    </lineage>
</organism>
<reference evidence="2 3" key="2">
    <citation type="submission" date="2024-10" db="EMBL/GenBank/DDBJ databases">
        <authorList>
            <person name="Ryan C."/>
        </authorList>
    </citation>
    <scope>NUCLEOTIDE SEQUENCE [LARGE SCALE GENOMIC DNA]</scope>
</reference>
<dbReference type="EMBL" id="OZ075118">
    <property type="protein sequence ID" value="CAL5086088.1"/>
    <property type="molecule type" value="Genomic_DNA"/>
</dbReference>
<dbReference type="PROSITE" id="PS50181">
    <property type="entry name" value="FBOX"/>
    <property type="match status" value="1"/>
</dbReference>
<dbReference type="PANTHER" id="PTHR35546">
    <property type="entry name" value="F-BOX PROTEIN INTERACTION DOMAIN PROTEIN-RELATED"/>
    <property type="match status" value="1"/>
</dbReference>
<dbReference type="SUPFAM" id="SSF81383">
    <property type="entry name" value="F-box domain"/>
    <property type="match status" value="1"/>
</dbReference>
<dbReference type="Proteomes" id="UP001497457">
    <property type="component" value="Chromosome 8b"/>
</dbReference>
<dbReference type="Pfam" id="PF24750">
    <property type="entry name" value="b-prop_At3g26010-like"/>
    <property type="match status" value="1"/>
</dbReference>
<accession>A0ABC9G1J7</accession>
<dbReference type="SUPFAM" id="SSF117281">
    <property type="entry name" value="Kelch motif"/>
    <property type="match status" value="1"/>
</dbReference>
<protein>
    <recommendedName>
        <fullName evidence="1">F-box domain-containing protein</fullName>
    </recommendedName>
</protein>
<dbReference type="SMART" id="SM00256">
    <property type="entry name" value="FBOX"/>
    <property type="match status" value="1"/>
</dbReference>
<evidence type="ECO:0000259" key="1">
    <source>
        <dbReference type="PROSITE" id="PS50181"/>
    </source>
</evidence>
<dbReference type="AlphaFoldDB" id="A0ABC9G1J7"/>
<name>A0ABC9G1J7_9POAL</name>
<dbReference type="InterPro" id="IPR001810">
    <property type="entry name" value="F-box_dom"/>
</dbReference>
<proteinExistence type="predicted"/>
<dbReference type="Gene3D" id="1.20.1280.50">
    <property type="match status" value="1"/>
</dbReference>